<evidence type="ECO:0000313" key="2">
    <source>
        <dbReference type="Proteomes" id="UP001597195"/>
    </source>
</evidence>
<dbReference type="EMBL" id="JBHTOM010000002">
    <property type="protein sequence ID" value="MFD1548455.1"/>
    <property type="molecule type" value="Genomic_DNA"/>
</dbReference>
<sequence length="120" mass="13473">MDLGTRSNWAEDVGERFFTVIAVFLPGGQTKKKERATRQCADQNIRRLTENLLNNPQRDMQWQADFCSLQALLRLYGTLVTDELGEAVDAIAGKLLTAIERPVPDRQVIAQQLGALVDCR</sequence>
<dbReference type="RefSeq" id="WP_125700092.1">
    <property type="nucleotide sequence ID" value="NZ_JBHTOM010000002.1"/>
</dbReference>
<dbReference type="Proteomes" id="UP001597195">
    <property type="component" value="Unassembled WGS sequence"/>
</dbReference>
<accession>A0ABW4H172</accession>
<evidence type="ECO:0000313" key="1">
    <source>
        <dbReference type="EMBL" id="MFD1548455.1"/>
    </source>
</evidence>
<organism evidence="1 2">
    <name type="scientific">Levilactobacillus fuyuanensis</name>
    <dbReference type="NCBI Taxonomy" id="2486022"/>
    <lineage>
        <taxon>Bacteria</taxon>
        <taxon>Bacillati</taxon>
        <taxon>Bacillota</taxon>
        <taxon>Bacilli</taxon>
        <taxon>Lactobacillales</taxon>
        <taxon>Lactobacillaceae</taxon>
        <taxon>Levilactobacillus</taxon>
    </lineage>
</organism>
<reference evidence="2" key="1">
    <citation type="journal article" date="2019" name="Int. J. Syst. Evol. Microbiol.">
        <title>The Global Catalogue of Microorganisms (GCM) 10K type strain sequencing project: providing services to taxonomists for standard genome sequencing and annotation.</title>
        <authorList>
            <consortium name="The Broad Institute Genomics Platform"/>
            <consortium name="The Broad Institute Genome Sequencing Center for Infectious Disease"/>
            <person name="Wu L."/>
            <person name="Ma J."/>
        </authorList>
    </citation>
    <scope>NUCLEOTIDE SEQUENCE [LARGE SCALE GENOMIC DNA]</scope>
    <source>
        <strain evidence="2">CCM 8906</strain>
    </source>
</reference>
<protein>
    <submittedName>
        <fullName evidence="1">Uncharacterized protein</fullName>
    </submittedName>
</protein>
<comment type="caution">
    <text evidence="1">The sequence shown here is derived from an EMBL/GenBank/DDBJ whole genome shotgun (WGS) entry which is preliminary data.</text>
</comment>
<name>A0ABW4H172_9LACO</name>
<proteinExistence type="predicted"/>
<keyword evidence="2" id="KW-1185">Reference proteome</keyword>
<gene>
    <name evidence="1" type="ORF">ACFQ5T_01945</name>
</gene>